<feature type="compositionally biased region" description="Pro residues" evidence="1">
    <location>
        <begin position="65"/>
        <end position="74"/>
    </location>
</feature>
<gene>
    <name evidence="2" type="ORF">P7K49_020353</name>
</gene>
<evidence type="ECO:0000313" key="2">
    <source>
        <dbReference type="EMBL" id="KAK2102686.1"/>
    </source>
</evidence>
<evidence type="ECO:0000313" key="3">
    <source>
        <dbReference type="Proteomes" id="UP001266305"/>
    </source>
</evidence>
<organism evidence="2 3">
    <name type="scientific">Saguinus oedipus</name>
    <name type="common">Cotton-top tamarin</name>
    <name type="synonym">Oedipomidas oedipus</name>
    <dbReference type="NCBI Taxonomy" id="9490"/>
    <lineage>
        <taxon>Eukaryota</taxon>
        <taxon>Metazoa</taxon>
        <taxon>Chordata</taxon>
        <taxon>Craniata</taxon>
        <taxon>Vertebrata</taxon>
        <taxon>Euteleostomi</taxon>
        <taxon>Mammalia</taxon>
        <taxon>Eutheria</taxon>
        <taxon>Euarchontoglires</taxon>
        <taxon>Primates</taxon>
        <taxon>Haplorrhini</taxon>
        <taxon>Platyrrhini</taxon>
        <taxon>Cebidae</taxon>
        <taxon>Callitrichinae</taxon>
        <taxon>Saguinus</taxon>
    </lineage>
</organism>
<accession>A0ABQ9V008</accession>
<feature type="region of interest" description="Disordered" evidence="1">
    <location>
        <begin position="30"/>
        <end position="78"/>
    </location>
</feature>
<evidence type="ECO:0000256" key="1">
    <source>
        <dbReference type="SAM" id="MobiDB-lite"/>
    </source>
</evidence>
<dbReference type="EMBL" id="JASSZA010000009">
    <property type="protein sequence ID" value="KAK2102686.1"/>
    <property type="molecule type" value="Genomic_DNA"/>
</dbReference>
<proteinExistence type="predicted"/>
<protein>
    <submittedName>
        <fullName evidence="2">Uncharacterized protein</fullName>
    </submittedName>
</protein>
<keyword evidence="3" id="KW-1185">Reference proteome</keyword>
<name>A0ABQ9V008_SAGOE</name>
<dbReference type="Proteomes" id="UP001266305">
    <property type="component" value="Unassembled WGS sequence"/>
</dbReference>
<comment type="caution">
    <text evidence="2">The sequence shown here is derived from an EMBL/GenBank/DDBJ whole genome shotgun (WGS) entry which is preliminary data.</text>
</comment>
<sequence>MVTAAVPEATRGRRLRLFLGFECHLSVWSTTASRSPQLARHASASRVPEPGRFASASSHPHHPQPHSPAPPSPAPFSASEEAAFPSFLAITFTPVCVSDEKNIPAFLWVSKEYPGSGPRRQGIT</sequence>
<reference evidence="2 3" key="1">
    <citation type="submission" date="2023-05" db="EMBL/GenBank/DDBJ databases">
        <title>B98-5 Cell Line De Novo Hybrid Assembly: An Optical Mapping Approach.</title>
        <authorList>
            <person name="Kananen K."/>
            <person name="Auerbach J.A."/>
            <person name="Kautto E."/>
            <person name="Blachly J.S."/>
        </authorList>
    </citation>
    <scope>NUCLEOTIDE SEQUENCE [LARGE SCALE GENOMIC DNA]</scope>
    <source>
        <strain evidence="2">B95-8</strain>
        <tissue evidence="2">Cell line</tissue>
    </source>
</reference>